<dbReference type="Proteomes" id="UP000468668">
    <property type="component" value="Unassembled WGS sequence"/>
</dbReference>
<keyword evidence="10 25" id="KW-0808">Transferase</keyword>
<keyword evidence="11 24" id="KW-0812">Transmembrane</keyword>
<evidence type="ECO:0000256" key="17">
    <source>
        <dbReference type="ARBA" id="ARBA00023264"/>
    </source>
</evidence>
<gene>
    <name evidence="25" type="ORF">F8C90_06410</name>
</gene>
<keyword evidence="13 24" id="KW-1133">Transmembrane helix</keyword>
<keyword evidence="15 24" id="KW-0472">Membrane</keyword>
<dbReference type="GO" id="GO:0016024">
    <property type="term" value="P:CDP-diacylglycerol biosynthetic process"/>
    <property type="evidence" value="ECO:0007669"/>
    <property type="project" value="TreeGrafter"/>
</dbReference>
<evidence type="ECO:0000256" key="2">
    <source>
        <dbReference type="ARBA" id="ARBA00004651"/>
    </source>
</evidence>
<feature type="transmembrane region" description="Helical" evidence="24">
    <location>
        <begin position="285"/>
        <end position="304"/>
    </location>
</feature>
<dbReference type="AlphaFoldDB" id="A0A6N6NL91"/>
<evidence type="ECO:0000256" key="14">
    <source>
        <dbReference type="ARBA" id="ARBA00023098"/>
    </source>
</evidence>
<feature type="transmembrane region" description="Helical" evidence="24">
    <location>
        <begin position="169"/>
        <end position="190"/>
    </location>
</feature>
<evidence type="ECO:0000256" key="5">
    <source>
        <dbReference type="ARBA" id="ARBA00010185"/>
    </source>
</evidence>
<evidence type="ECO:0000256" key="11">
    <source>
        <dbReference type="ARBA" id="ARBA00022692"/>
    </source>
</evidence>
<feature type="transmembrane region" description="Helical" evidence="24">
    <location>
        <begin position="139"/>
        <end position="163"/>
    </location>
</feature>
<feature type="transmembrane region" description="Helical" evidence="24">
    <location>
        <begin position="47"/>
        <end position="80"/>
    </location>
</feature>
<dbReference type="EC" id="2.7.7.41" evidence="6"/>
<evidence type="ECO:0000256" key="4">
    <source>
        <dbReference type="ARBA" id="ARBA00005189"/>
    </source>
</evidence>
<dbReference type="Pfam" id="PF01148">
    <property type="entry name" value="CTP_transf_1"/>
    <property type="match status" value="1"/>
</dbReference>
<evidence type="ECO:0000256" key="18">
    <source>
        <dbReference type="ARBA" id="ARBA00029893"/>
    </source>
</evidence>
<evidence type="ECO:0000256" key="9">
    <source>
        <dbReference type="ARBA" id="ARBA00022516"/>
    </source>
</evidence>
<evidence type="ECO:0000256" key="23">
    <source>
        <dbReference type="ARBA" id="ARBA00033406"/>
    </source>
</evidence>
<keyword evidence="16" id="KW-0594">Phospholipid biosynthesis</keyword>
<keyword evidence="9" id="KW-0444">Lipid biosynthesis</keyword>
<comment type="catalytic activity">
    <reaction evidence="1">
        <text>a 1,2-diacyl-sn-glycero-3-phosphate + CTP + H(+) = a CDP-1,2-diacyl-sn-glycerol + diphosphate</text>
        <dbReference type="Rhea" id="RHEA:16229"/>
        <dbReference type="ChEBI" id="CHEBI:15378"/>
        <dbReference type="ChEBI" id="CHEBI:33019"/>
        <dbReference type="ChEBI" id="CHEBI:37563"/>
        <dbReference type="ChEBI" id="CHEBI:58332"/>
        <dbReference type="ChEBI" id="CHEBI:58608"/>
        <dbReference type="EC" id="2.7.7.41"/>
    </reaction>
</comment>
<feature type="transmembrane region" description="Helical" evidence="24">
    <location>
        <begin position="114"/>
        <end position="132"/>
    </location>
</feature>
<evidence type="ECO:0000256" key="21">
    <source>
        <dbReference type="ARBA" id="ARBA00032396"/>
    </source>
</evidence>
<comment type="subcellular location">
    <subcellularLocation>
        <location evidence="2">Cell membrane</location>
        <topology evidence="2">Multi-pass membrane protein</topology>
    </subcellularLocation>
</comment>
<dbReference type="GeneID" id="98658035"/>
<dbReference type="GO" id="GO:0005886">
    <property type="term" value="C:plasma membrane"/>
    <property type="evidence" value="ECO:0007669"/>
    <property type="project" value="UniProtKB-SubCell"/>
</dbReference>
<evidence type="ECO:0000256" key="6">
    <source>
        <dbReference type="ARBA" id="ARBA00012487"/>
    </source>
</evidence>
<evidence type="ECO:0000256" key="12">
    <source>
        <dbReference type="ARBA" id="ARBA00022695"/>
    </source>
</evidence>
<keyword evidence="17" id="KW-1208">Phospholipid metabolism</keyword>
<keyword evidence="12 25" id="KW-0548">Nucleotidyltransferase</keyword>
<sequence>MKAARATDEENAGPTRSTRIKDFAYKKTPQKLKNATDLQVRFRTGAIYVTLCIVCILVSDISTLVFLCATAGICAGEFYYMLRADAKLPNEMLGIIAAMLYPVSVYFLGVVGALYVSIALLLSLIVWYVFWLRARVPDVGVSFFGAAYTGLLLSGIVVVRTALPDPWGGVLVIGIFLSIWANDSFAYLVGSKIGKHKMAPRVSPKKSWEGFFAGIVGSMVIWGLFTLIPGLNLNLPEALGFGLVCGLMGVLGDLAESRIKRNSGFKDSGTIMPGHGGLLDRCDSLFLVAASSAILLVISGAIPFSV</sequence>
<evidence type="ECO:0000256" key="19">
    <source>
        <dbReference type="ARBA" id="ARBA00031825"/>
    </source>
</evidence>
<evidence type="ECO:0000256" key="10">
    <source>
        <dbReference type="ARBA" id="ARBA00022679"/>
    </source>
</evidence>
<dbReference type="EMBL" id="WAJR01000013">
    <property type="protein sequence ID" value="KAB1640399.1"/>
    <property type="molecule type" value="Genomic_DNA"/>
</dbReference>
<keyword evidence="26" id="KW-1185">Reference proteome</keyword>
<dbReference type="RefSeq" id="WP_158049703.1">
    <property type="nucleotide sequence ID" value="NZ_DAWAFB010000002.1"/>
</dbReference>
<name>A0A6N6NL91_9ACTN</name>
<accession>A0A6N6NL91</accession>
<comment type="pathway">
    <text evidence="4">Lipid metabolism.</text>
</comment>
<dbReference type="PANTHER" id="PTHR46382">
    <property type="entry name" value="PHOSPHATIDATE CYTIDYLYLTRANSFERASE"/>
    <property type="match status" value="1"/>
</dbReference>
<protein>
    <recommendedName>
        <fullName evidence="7">Phosphatidate cytidylyltransferase</fullName>
        <ecNumber evidence="6">2.7.7.41</ecNumber>
    </recommendedName>
    <alternativeName>
        <fullName evidence="20">CDP-DAG synthase</fullName>
    </alternativeName>
    <alternativeName>
        <fullName evidence="22">CDP-DG synthase</fullName>
    </alternativeName>
    <alternativeName>
        <fullName evidence="18">CDP-diacylglycerol synthase</fullName>
    </alternativeName>
    <alternativeName>
        <fullName evidence="21">CDP-diglyceride pyrophosphorylase</fullName>
    </alternativeName>
    <alternativeName>
        <fullName evidence="23">CDP-diglyceride synthase</fullName>
    </alternativeName>
    <alternativeName>
        <fullName evidence="19">CTP:phosphatidate cytidylyltransferase</fullName>
    </alternativeName>
</protein>
<evidence type="ECO:0000256" key="13">
    <source>
        <dbReference type="ARBA" id="ARBA00022989"/>
    </source>
</evidence>
<evidence type="ECO:0000256" key="3">
    <source>
        <dbReference type="ARBA" id="ARBA00005119"/>
    </source>
</evidence>
<evidence type="ECO:0000256" key="15">
    <source>
        <dbReference type="ARBA" id="ARBA00023136"/>
    </source>
</evidence>
<keyword evidence="14" id="KW-0443">Lipid metabolism</keyword>
<evidence type="ECO:0000256" key="1">
    <source>
        <dbReference type="ARBA" id="ARBA00001698"/>
    </source>
</evidence>
<organism evidence="25 26">
    <name type="scientific">Ellagibacter isourolithinifaciens</name>
    <dbReference type="NCBI Taxonomy" id="2137581"/>
    <lineage>
        <taxon>Bacteria</taxon>
        <taxon>Bacillati</taxon>
        <taxon>Actinomycetota</taxon>
        <taxon>Coriobacteriia</taxon>
        <taxon>Eggerthellales</taxon>
        <taxon>Eggerthellaceae</taxon>
        <taxon>Ellagibacter</taxon>
    </lineage>
</organism>
<evidence type="ECO:0000313" key="26">
    <source>
        <dbReference type="Proteomes" id="UP000468668"/>
    </source>
</evidence>
<feature type="transmembrane region" description="Helical" evidence="24">
    <location>
        <begin position="238"/>
        <end position="255"/>
    </location>
</feature>
<evidence type="ECO:0000256" key="20">
    <source>
        <dbReference type="ARBA" id="ARBA00032253"/>
    </source>
</evidence>
<feature type="transmembrane region" description="Helical" evidence="24">
    <location>
        <begin position="211"/>
        <end position="232"/>
    </location>
</feature>
<evidence type="ECO:0000256" key="7">
    <source>
        <dbReference type="ARBA" id="ARBA00019373"/>
    </source>
</evidence>
<reference evidence="25 26" key="1">
    <citation type="submission" date="2019-09" db="EMBL/GenBank/DDBJ databases">
        <title>Whole genome shotgun sequencing (WGS) of Ellagibacter isourolithinifaciens DSM 104140(T) and Adlercreutzia muris DSM 29508(T).</title>
        <authorList>
            <person name="Stoll D.A."/>
            <person name="Danylec N."/>
            <person name="Huch M."/>
        </authorList>
    </citation>
    <scope>NUCLEOTIDE SEQUENCE [LARGE SCALE GENOMIC DNA]</scope>
    <source>
        <strain evidence="25 26">DSM 104140</strain>
    </source>
</reference>
<dbReference type="GO" id="GO:0004605">
    <property type="term" value="F:phosphatidate cytidylyltransferase activity"/>
    <property type="evidence" value="ECO:0007669"/>
    <property type="project" value="UniProtKB-EC"/>
</dbReference>
<evidence type="ECO:0000256" key="8">
    <source>
        <dbReference type="ARBA" id="ARBA00022475"/>
    </source>
</evidence>
<evidence type="ECO:0000313" key="25">
    <source>
        <dbReference type="EMBL" id="KAB1640399.1"/>
    </source>
</evidence>
<comment type="caution">
    <text evidence="25">The sequence shown here is derived from an EMBL/GenBank/DDBJ whole genome shotgun (WGS) entry which is preliminary data.</text>
</comment>
<keyword evidence="8" id="KW-1003">Cell membrane</keyword>
<evidence type="ECO:0000256" key="24">
    <source>
        <dbReference type="SAM" id="Phobius"/>
    </source>
</evidence>
<comment type="pathway">
    <text evidence="3">Phospholipid metabolism; CDP-diacylglycerol biosynthesis; CDP-diacylglycerol from sn-glycerol 3-phosphate: step 3/3.</text>
</comment>
<evidence type="ECO:0000256" key="16">
    <source>
        <dbReference type="ARBA" id="ARBA00023209"/>
    </source>
</evidence>
<comment type="similarity">
    <text evidence="5">Belongs to the CDS family.</text>
</comment>
<dbReference type="OrthoDB" id="9799199at2"/>
<dbReference type="PANTHER" id="PTHR46382:SF1">
    <property type="entry name" value="PHOSPHATIDATE CYTIDYLYLTRANSFERASE"/>
    <property type="match status" value="1"/>
</dbReference>
<evidence type="ECO:0000256" key="22">
    <source>
        <dbReference type="ARBA" id="ARBA00032743"/>
    </source>
</evidence>
<proteinExistence type="inferred from homology"/>